<dbReference type="EMBL" id="RCHT01000051">
    <property type="protein sequence ID" value="RLL06958.1"/>
    <property type="molecule type" value="Genomic_DNA"/>
</dbReference>
<dbReference type="Pfam" id="PF00480">
    <property type="entry name" value="ROK"/>
    <property type="match status" value="1"/>
</dbReference>
<dbReference type="PANTHER" id="PTHR18964">
    <property type="entry name" value="ROK (REPRESSOR, ORF, KINASE) FAMILY"/>
    <property type="match status" value="1"/>
</dbReference>
<proteinExistence type="inferred from homology"/>
<evidence type="ECO:0000256" key="3">
    <source>
        <dbReference type="ARBA" id="ARBA00022629"/>
    </source>
</evidence>
<dbReference type="Gene3D" id="1.10.10.10">
    <property type="entry name" value="Winged helix-like DNA-binding domain superfamily/Winged helix DNA-binding domain"/>
    <property type="match status" value="1"/>
</dbReference>
<dbReference type="Gene3D" id="3.30.420.40">
    <property type="match status" value="1"/>
</dbReference>
<accession>A0A498CVL4</accession>
<reference evidence="4 5" key="1">
    <citation type="submission" date="2018-10" db="EMBL/GenBank/DDBJ databases">
        <title>Anaerotruncus faecis sp. nov., isolated from human feces.</title>
        <authorList>
            <person name="Wang Y.-J."/>
        </authorList>
    </citation>
    <scope>NUCLEOTIDE SEQUENCE [LARGE SCALE GENOMIC DNA]</scope>
    <source>
        <strain evidence="4 5">22A2-44</strain>
    </source>
</reference>
<comment type="similarity">
    <text evidence="2">Belongs to the ROK (NagC/XylR) family.</text>
</comment>
<evidence type="ECO:0000313" key="5">
    <source>
        <dbReference type="Proteomes" id="UP000276301"/>
    </source>
</evidence>
<gene>
    <name evidence="4" type="ORF">D4A47_13435</name>
</gene>
<evidence type="ECO:0000256" key="2">
    <source>
        <dbReference type="ARBA" id="ARBA00006479"/>
    </source>
</evidence>
<keyword evidence="3" id="KW-0119">Carbohydrate metabolism</keyword>
<evidence type="ECO:0000313" key="4">
    <source>
        <dbReference type="EMBL" id="RLL06958.1"/>
    </source>
</evidence>
<dbReference type="AlphaFoldDB" id="A0A498CVL4"/>
<dbReference type="PANTHER" id="PTHR18964:SF149">
    <property type="entry name" value="BIFUNCTIONAL UDP-N-ACETYLGLUCOSAMINE 2-EPIMERASE_N-ACETYLMANNOSAMINE KINASE"/>
    <property type="match status" value="1"/>
</dbReference>
<comment type="caution">
    <text evidence="4">The sequence shown here is derived from an EMBL/GenBank/DDBJ whole genome shotgun (WGS) entry which is preliminary data.</text>
</comment>
<dbReference type="InterPro" id="IPR000600">
    <property type="entry name" value="ROK"/>
</dbReference>
<name>A0A498CVL4_9FIRM</name>
<organism evidence="4 5">
    <name type="scientific">Anaerotruncus massiliensis</name>
    <name type="common">ex Liu et al. 2021</name>
    <dbReference type="NCBI Taxonomy" id="2321404"/>
    <lineage>
        <taxon>Bacteria</taxon>
        <taxon>Bacillati</taxon>
        <taxon>Bacillota</taxon>
        <taxon>Clostridia</taxon>
        <taxon>Eubacteriales</taxon>
        <taxon>Oscillospiraceae</taxon>
        <taxon>Anaerotruncus</taxon>
    </lineage>
</organism>
<dbReference type="InterPro" id="IPR036388">
    <property type="entry name" value="WH-like_DNA-bd_sf"/>
</dbReference>
<sequence>MANMEGFRAADMRESNEKLVKRFLMEYGECTKMDIAGGLGLSHPTVAKVLADMAARGEAESAGKEDSLGGRSGEKYRLNYDHTHVLAIILTLDRLQYRVVNLARRTKEEGSLPVEGQTHIARMAELVSDVRGRFPNIRLIELGMSGTVLDGRLLYISQADFYLVGSDVAGELEKRCQLPVEAVNDVNAMAFGFFRRHIEVSLKNDSMAYLFQNRTGPGSGIIVDGKIVNGFSGFAGEVANVWPPQESLTDQIKSQVAAIISVVNPRFLVISHDRQIPVDREAVRAFVRERFPAHSVPRFHFTQEYPTGSMPELHFTTEFEENYMEGLTELAIDGVFPG</sequence>
<dbReference type="InterPro" id="IPR036390">
    <property type="entry name" value="WH_DNA-bd_sf"/>
</dbReference>
<dbReference type="CDD" id="cd23763">
    <property type="entry name" value="ASKHA_ATPase_ROK"/>
    <property type="match status" value="1"/>
</dbReference>
<dbReference type="RefSeq" id="WP_121587675.1">
    <property type="nucleotide sequence ID" value="NZ_RCHT01000051.1"/>
</dbReference>
<keyword evidence="3" id="KW-0859">Xylose metabolism</keyword>
<dbReference type="Proteomes" id="UP000276301">
    <property type="component" value="Unassembled WGS sequence"/>
</dbReference>
<protein>
    <submittedName>
        <fullName evidence="4">ROK family transcriptional regulator</fullName>
    </submittedName>
</protein>
<dbReference type="SUPFAM" id="SSF46785">
    <property type="entry name" value="Winged helix' DNA-binding domain"/>
    <property type="match status" value="1"/>
</dbReference>
<comment type="function">
    <text evidence="1">Transcriptional repressor of xylose-utilizing enzymes.</text>
</comment>
<dbReference type="SUPFAM" id="SSF53067">
    <property type="entry name" value="Actin-like ATPase domain"/>
    <property type="match status" value="1"/>
</dbReference>
<dbReference type="InterPro" id="IPR043129">
    <property type="entry name" value="ATPase_NBD"/>
</dbReference>
<dbReference type="GO" id="GO:0042732">
    <property type="term" value="P:D-xylose metabolic process"/>
    <property type="evidence" value="ECO:0007669"/>
    <property type="project" value="UniProtKB-KW"/>
</dbReference>
<keyword evidence="5" id="KW-1185">Reference proteome</keyword>
<evidence type="ECO:0000256" key="1">
    <source>
        <dbReference type="ARBA" id="ARBA00002486"/>
    </source>
</evidence>